<dbReference type="GO" id="GO:0009279">
    <property type="term" value="C:cell outer membrane"/>
    <property type="evidence" value="ECO:0007669"/>
    <property type="project" value="UniProtKB-SubCell"/>
</dbReference>
<dbReference type="InterPro" id="IPR008969">
    <property type="entry name" value="CarboxyPept-like_regulatory"/>
</dbReference>
<dbReference type="PATRIC" id="fig|1409788.3.peg.2664"/>
<dbReference type="SMART" id="SM00965">
    <property type="entry name" value="STN"/>
    <property type="match status" value="1"/>
</dbReference>
<dbReference type="Proteomes" id="UP000036958">
    <property type="component" value="Unassembled WGS sequence"/>
</dbReference>
<dbReference type="InterPro" id="IPR036942">
    <property type="entry name" value="Beta-barrel_TonB_sf"/>
</dbReference>
<comment type="similarity">
    <text evidence="7">Belongs to the TonB-dependent receptor family.</text>
</comment>
<dbReference type="STRING" id="1409788.NC99_25830"/>
<evidence type="ECO:0000256" key="6">
    <source>
        <dbReference type="ARBA" id="ARBA00023237"/>
    </source>
</evidence>
<gene>
    <name evidence="9" type="ORF">NC99_25830</name>
</gene>
<dbReference type="SUPFAM" id="SSF56935">
    <property type="entry name" value="Porins"/>
    <property type="match status" value="1"/>
</dbReference>
<sequence length="1121" mass="124653">MLIGPIPYKRNKIQKTWLIMRLTIFLTLILVFRVSASVYSQQTRLSLKLDDVSLEQAFAIIHEQTDYDFFYKTDQIPVDRRVSAEYKNLQVEVILEKILQGTNLSFYMLDKDIVISPRREAGGVLSQQTVTLTGKVTDSSGEPLPGVTVVIKGTTIGTITDFDGNYDLSNVTADATIVFSFVGMRTVEEEVDGQTVINMSLEEESIGIEEVVAIGYGSVKKSDLTGAVGSVQGEAIASRQSTQISQALQGAMSGVMVTRNNNAPGSTATIRIRGITSIGESNPLVIVDGVPVGGINDVNPNDVESISVLKDAASASIYGSRAAAGVILVTTKRAKSGELNFDYNVTYGFEKPTAMPDYVDVTRYMQMTNELRWNDNGNNDNEYPTYTKDVVDNYHALNAENPDLYPITDWVDLILKDSAPRQSHVLSITAGTKAIRTKASIAYDKTDALYDGRSYERITARFNNDITVNKYLSATADAFFKRSISNLASIDPMYYMLISAPVYAAEWSDGRVAEGKTGANIYGQLKNGGYENRWYNQVGGKLSIDLTPFSGFKLSAIVAPTLNFDKAKDFRKKVPYYAWDDPTVFGGYLQWGSETSLQETRDDSYSVTSQLIGSYIKAYGEHSLNLMAGYENFYAFDENLGASRGQYVLDSYPYLNLGPLEFRDNSGSASENAYRSYFGRFMYNYSNRYFLQANIRYDGSSRFHKDYRWGSFPSFSAGWVVSEESFMNNLGVLSYLKLRGSWGSLGNERIGNYPYQATIAFADALFYQGSNVTSAQTAAQTRYAISDISWETTESIDIGVDAGFFDNKLRITGDYYKKTTKDMLLALEIPDYIGFDNPDQNTGKMNTEGWELELGWNDRLGDLGYSVSANLSDFKSVMGDLGGTEFLGSQIKKEGSEFNEWYGYVSDGLFQTQEEVDASPKLNSSVKPGDIKYADISGPEGVPDGIISPEYDRTLLGGSLPRYMFGANIMLDYKNFDFSMVFQGIGKQNSRLSGLMVTPLMENWGHIPAILDGDYWSKYNSDEQNQNVSYPRLSRTSEGNNFTMSDYWLIDGGYVRLKNITLGYSIPGRLLQKVDIQSIRVYASVSDFLTIDNYPRGWDPEVSSSGYPITGSYIFGLAVKF</sequence>
<evidence type="ECO:0000259" key="8">
    <source>
        <dbReference type="SMART" id="SM00965"/>
    </source>
</evidence>
<reference evidence="10" key="1">
    <citation type="submission" date="2015-07" db="EMBL/GenBank/DDBJ databases">
        <title>Genome sequencing of Sunxiuqinia dokdonensis strain SK.</title>
        <authorList>
            <person name="Ahn S."/>
            <person name="Kim B.-C."/>
        </authorList>
    </citation>
    <scope>NUCLEOTIDE SEQUENCE [LARGE SCALE GENOMIC DNA]</scope>
    <source>
        <strain evidence="10">SK</strain>
    </source>
</reference>
<evidence type="ECO:0000256" key="7">
    <source>
        <dbReference type="PROSITE-ProRule" id="PRU01360"/>
    </source>
</evidence>
<dbReference type="Gene3D" id="2.40.170.20">
    <property type="entry name" value="TonB-dependent receptor, beta-barrel domain"/>
    <property type="match status" value="1"/>
</dbReference>
<organism evidence="9 10">
    <name type="scientific">Sunxiuqinia dokdonensis</name>
    <dbReference type="NCBI Taxonomy" id="1409788"/>
    <lineage>
        <taxon>Bacteria</taxon>
        <taxon>Pseudomonadati</taxon>
        <taxon>Bacteroidota</taxon>
        <taxon>Bacteroidia</taxon>
        <taxon>Marinilabiliales</taxon>
        <taxon>Prolixibacteraceae</taxon>
        <taxon>Sunxiuqinia</taxon>
    </lineage>
</organism>
<dbReference type="InterPro" id="IPR023996">
    <property type="entry name" value="TonB-dep_OMP_SusC/RagA"/>
</dbReference>
<dbReference type="SUPFAM" id="SSF49464">
    <property type="entry name" value="Carboxypeptidase regulatory domain-like"/>
    <property type="match status" value="1"/>
</dbReference>
<dbReference type="InterPro" id="IPR011662">
    <property type="entry name" value="Secretin/TonB_short_N"/>
</dbReference>
<accession>A0A0L8V8A5</accession>
<keyword evidence="4 7" id="KW-0812">Transmembrane</keyword>
<proteinExistence type="inferred from homology"/>
<dbReference type="NCBIfam" id="TIGR04057">
    <property type="entry name" value="SusC_RagA_signa"/>
    <property type="match status" value="1"/>
</dbReference>
<comment type="subcellular location">
    <subcellularLocation>
        <location evidence="1 7">Cell outer membrane</location>
        <topology evidence="1 7">Multi-pass membrane protein</topology>
    </subcellularLocation>
</comment>
<keyword evidence="5 7" id="KW-0472">Membrane</keyword>
<evidence type="ECO:0000313" key="10">
    <source>
        <dbReference type="Proteomes" id="UP000036958"/>
    </source>
</evidence>
<dbReference type="EMBL" id="LGIA01000159">
    <property type="protein sequence ID" value="KOH44598.1"/>
    <property type="molecule type" value="Genomic_DNA"/>
</dbReference>
<dbReference type="Pfam" id="PF13715">
    <property type="entry name" value="CarbopepD_reg_2"/>
    <property type="match status" value="1"/>
</dbReference>
<evidence type="ECO:0000256" key="4">
    <source>
        <dbReference type="ARBA" id="ARBA00022692"/>
    </source>
</evidence>
<comment type="caution">
    <text evidence="9">The sequence shown here is derived from an EMBL/GenBank/DDBJ whole genome shotgun (WGS) entry which is preliminary data.</text>
</comment>
<evidence type="ECO:0000256" key="2">
    <source>
        <dbReference type="ARBA" id="ARBA00022448"/>
    </source>
</evidence>
<keyword evidence="2 7" id="KW-0813">Transport</keyword>
<dbReference type="PROSITE" id="PS52016">
    <property type="entry name" value="TONB_DEPENDENT_REC_3"/>
    <property type="match status" value="1"/>
</dbReference>
<keyword evidence="10" id="KW-1185">Reference proteome</keyword>
<dbReference type="Gene3D" id="2.170.130.10">
    <property type="entry name" value="TonB-dependent receptor, plug domain"/>
    <property type="match status" value="1"/>
</dbReference>
<evidence type="ECO:0000256" key="1">
    <source>
        <dbReference type="ARBA" id="ARBA00004571"/>
    </source>
</evidence>
<evidence type="ECO:0000256" key="3">
    <source>
        <dbReference type="ARBA" id="ARBA00022452"/>
    </source>
</evidence>
<name>A0A0L8V8A5_9BACT</name>
<dbReference type="AlphaFoldDB" id="A0A0L8V8A5"/>
<dbReference type="InterPro" id="IPR039426">
    <property type="entry name" value="TonB-dep_rcpt-like"/>
</dbReference>
<protein>
    <submittedName>
        <fullName evidence="9">TonB-linked outer membrane protein</fullName>
    </submittedName>
</protein>
<dbReference type="InterPro" id="IPR012910">
    <property type="entry name" value="Plug_dom"/>
</dbReference>
<dbReference type="InterPro" id="IPR037066">
    <property type="entry name" value="Plug_dom_sf"/>
</dbReference>
<dbReference type="Gene3D" id="2.60.40.1120">
    <property type="entry name" value="Carboxypeptidase-like, regulatory domain"/>
    <property type="match status" value="1"/>
</dbReference>
<dbReference type="NCBIfam" id="TIGR04056">
    <property type="entry name" value="OMP_RagA_SusC"/>
    <property type="match status" value="1"/>
</dbReference>
<dbReference type="InterPro" id="IPR023997">
    <property type="entry name" value="TonB-dep_OMP_SusC/RagA_CS"/>
</dbReference>
<dbReference type="Pfam" id="PF07715">
    <property type="entry name" value="Plug"/>
    <property type="match status" value="1"/>
</dbReference>
<evidence type="ECO:0000256" key="5">
    <source>
        <dbReference type="ARBA" id="ARBA00023136"/>
    </source>
</evidence>
<evidence type="ECO:0000313" key="9">
    <source>
        <dbReference type="EMBL" id="KOH44598.1"/>
    </source>
</evidence>
<feature type="domain" description="Secretin/TonB short N-terminal" evidence="8">
    <location>
        <begin position="67"/>
        <end position="118"/>
    </location>
</feature>
<keyword evidence="6 7" id="KW-0998">Cell outer membrane</keyword>
<keyword evidence="3 7" id="KW-1134">Transmembrane beta strand</keyword>